<sequence length="256" mass="28942">MLAHEYDTMRKVEDCHWWYRALHGLVLGDLREALEKKAKAEVLDAGCGTGGLMERLRVVMPGWRLRGVDVFEEALAHTKARGFEEVMKASVESVPVEDESFDAVTSLDVLYHEGVDNGRAMRELVRVLKPGGVLILNLPAFASLSGRHDVAVSGVRRYRASELRAMLVAEGLQVRHLHYWNAWLFFPVWCWRQWSGRRQDMVEKQEAGSAKSDLGLLPGWANALLTGVTRLDMGFCRFFRWPFGISVYAVAVKPVD</sequence>
<organism evidence="2 3">
    <name type="scientific">Phragmitibacter flavus</name>
    <dbReference type="NCBI Taxonomy" id="2576071"/>
    <lineage>
        <taxon>Bacteria</taxon>
        <taxon>Pseudomonadati</taxon>
        <taxon>Verrucomicrobiota</taxon>
        <taxon>Verrucomicrobiia</taxon>
        <taxon>Verrucomicrobiales</taxon>
        <taxon>Verrucomicrobiaceae</taxon>
        <taxon>Phragmitibacter</taxon>
    </lineage>
</organism>
<reference evidence="2 3" key="1">
    <citation type="submission" date="2019-05" db="EMBL/GenBank/DDBJ databases">
        <title>Verrucobacter flavum gen. nov., sp. nov. a new member of the family Verrucomicrobiaceae.</title>
        <authorList>
            <person name="Szuroczki S."/>
            <person name="Abbaszade G."/>
            <person name="Szabo A."/>
            <person name="Felfoldi T."/>
            <person name="Schumann P."/>
            <person name="Boka K."/>
            <person name="Keki Z."/>
            <person name="Toumi M."/>
            <person name="Toth E."/>
        </authorList>
    </citation>
    <scope>NUCLEOTIDE SEQUENCE [LARGE SCALE GENOMIC DNA]</scope>
    <source>
        <strain evidence="2 3">MG-N-17</strain>
    </source>
</reference>
<evidence type="ECO:0000259" key="1">
    <source>
        <dbReference type="Pfam" id="PF08241"/>
    </source>
</evidence>
<name>A0A5R8KDX6_9BACT</name>
<dbReference type="CDD" id="cd02440">
    <property type="entry name" value="AdoMet_MTases"/>
    <property type="match status" value="1"/>
</dbReference>
<feature type="domain" description="Methyltransferase type 11" evidence="1">
    <location>
        <begin position="43"/>
        <end position="136"/>
    </location>
</feature>
<comment type="caution">
    <text evidence="2">The sequence shown here is derived from an EMBL/GenBank/DDBJ whole genome shotgun (WGS) entry which is preliminary data.</text>
</comment>
<dbReference type="Gene3D" id="3.40.50.150">
    <property type="entry name" value="Vaccinia Virus protein VP39"/>
    <property type="match status" value="1"/>
</dbReference>
<dbReference type="Proteomes" id="UP000306196">
    <property type="component" value="Unassembled WGS sequence"/>
</dbReference>
<evidence type="ECO:0000313" key="3">
    <source>
        <dbReference type="Proteomes" id="UP000306196"/>
    </source>
</evidence>
<dbReference type="PANTHER" id="PTHR43464">
    <property type="entry name" value="METHYLTRANSFERASE"/>
    <property type="match status" value="1"/>
</dbReference>
<dbReference type="OrthoDB" id="9757640at2"/>
<dbReference type="GO" id="GO:0032259">
    <property type="term" value="P:methylation"/>
    <property type="evidence" value="ECO:0007669"/>
    <property type="project" value="UniProtKB-KW"/>
</dbReference>
<dbReference type="PANTHER" id="PTHR43464:SF78">
    <property type="entry name" value="SLR1117 PROTEIN"/>
    <property type="match status" value="1"/>
</dbReference>
<dbReference type="GO" id="GO:0008757">
    <property type="term" value="F:S-adenosylmethionine-dependent methyltransferase activity"/>
    <property type="evidence" value="ECO:0007669"/>
    <property type="project" value="InterPro"/>
</dbReference>
<dbReference type="Pfam" id="PF08241">
    <property type="entry name" value="Methyltransf_11"/>
    <property type="match status" value="1"/>
</dbReference>
<dbReference type="SUPFAM" id="SSF53335">
    <property type="entry name" value="S-adenosyl-L-methionine-dependent methyltransferases"/>
    <property type="match status" value="1"/>
</dbReference>
<accession>A0A5R8KDX6</accession>
<dbReference type="AlphaFoldDB" id="A0A5R8KDX6"/>
<gene>
    <name evidence="2" type="ORF">FEM03_12325</name>
</gene>
<proteinExistence type="predicted"/>
<evidence type="ECO:0000313" key="2">
    <source>
        <dbReference type="EMBL" id="TLD70504.1"/>
    </source>
</evidence>
<dbReference type="RefSeq" id="WP_138086560.1">
    <property type="nucleotide sequence ID" value="NZ_VAUV01000008.1"/>
</dbReference>
<keyword evidence="3" id="KW-1185">Reference proteome</keyword>
<keyword evidence="2" id="KW-0489">Methyltransferase</keyword>
<protein>
    <submittedName>
        <fullName evidence="2">Class I SAM-dependent methyltransferase</fullName>
    </submittedName>
</protein>
<dbReference type="InterPro" id="IPR013216">
    <property type="entry name" value="Methyltransf_11"/>
</dbReference>
<dbReference type="InterPro" id="IPR029063">
    <property type="entry name" value="SAM-dependent_MTases_sf"/>
</dbReference>
<keyword evidence="2" id="KW-0808">Transferase</keyword>
<dbReference type="EMBL" id="VAUV01000008">
    <property type="protein sequence ID" value="TLD70504.1"/>
    <property type="molecule type" value="Genomic_DNA"/>
</dbReference>